<organism evidence="1 2">
    <name type="scientific">Bacteroides ovatus (strain ATCC 8483 / DSM 1896 / JCM 5824 / BCRC 10623 / CCUG 4943 / NCTC 11153)</name>
    <dbReference type="NCBI Taxonomy" id="411476"/>
    <lineage>
        <taxon>Bacteria</taxon>
        <taxon>Pseudomonadati</taxon>
        <taxon>Bacteroidota</taxon>
        <taxon>Bacteroidia</taxon>
        <taxon>Bacteroidales</taxon>
        <taxon>Bacteroidaceae</taxon>
        <taxon>Bacteroides</taxon>
    </lineage>
</organism>
<evidence type="ECO:0000313" key="1">
    <source>
        <dbReference type="EMBL" id="EDO10855.1"/>
    </source>
</evidence>
<dbReference type="EMBL" id="AAXF02000051">
    <property type="protein sequence ID" value="EDO10855.1"/>
    <property type="molecule type" value="Genomic_DNA"/>
</dbReference>
<gene>
    <name evidence="1" type="ORF">BACOVA_03488</name>
</gene>
<name>A0AAN3A6X3_BACO1</name>
<dbReference type="Proteomes" id="UP000005475">
    <property type="component" value="Unassembled WGS sequence"/>
</dbReference>
<reference evidence="1 2" key="1">
    <citation type="submission" date="2007-03" db="EMBL/GenBank/DDBJ databases">
        <authorList>
            <person name="Fulton L."/>
            <person name="Clifton S."/>
            <person name="Fulton B."/>
            <person name="Xu J."/>
            <person name="Minx P."/>
            <person name="Pepin K.H."/>
            <person name="Johnson M."/>
            <person name="Thiruvilangam P."/>
            <person name="Bhonagiri V."/>
            <person name="Nash W.E."/>
            <person name="Mardis E.R."/>
            <person name="Wilson R.K."/>
        </authorList>
    </citation>
    <scope>NUCLEOTIDE SEQUENCE [LARGE SCALE GENOMIC DNA]</scope>
    <source>
        <strain evidence="2">ATCC 8483 / DSM 1896 / JCM 5824 / BCRC 10623 / CCUG 4943 / NCTC 11153</strain>
    </source>
</reference>
<comment type="caution">
    <text evidence="1">The sequence shown here is derived from an EMBL/GenBank/DDBJ whole genome shotgun (WGS) entry which is preliminary data.</text>
</comment>
<evidence type="ECO:0000313" key="2">
    <source>
        <dbReference type="Proteomes" id="UP000005475"/>
    </source>
</evidence>
<sequence>MNGAILKQKNKQSRIRMFLKLLVVMAMFQDYKDKKSRLMKHDFSIC</sequence>
<reference evidence="2" key="2">
    <citation type="submission" date="2007-04" db="EMBL/GenBank/DDBJ databases">
        <title>Draft genome sequence of Bacteroides ovatus (ATCC 8483).</title>
        <authorList>
            <person name="Sudarsanam P."/>
            <person name="Ley R."/>
            <person name="Guruge J."/>
            <person name="Turnbaugh P.J."/>
            <person name="Mahowald M."/>
            <person name="Liep D."/>
            <person name="Gordon J."/>
        </authorList>
    </citation>
    <scope>NUCLEOTIDE SEQUENCE [LARGE SCALE GENOMIC DNA]</scope>
    <source>
        <strain evidence="2">ATCC 8483 / DSM 1896 / JCM 5824 / BCRC 10623 / CCUG 4943 / NCTC 11153</strain>
    </source>
</reference>
<dbReference type="AlphaFoldDB" id="A0AAN3A6X3"/>
<protein>
    <submittedName>
        <fullName evidence="1">Uncharacterized protein</fullName>
    </submittedName>
</protein>
<proteinExistence type="predicted"/>
<accession>A0AAN3A6X3</accession>